<sequence length="70" mass="8171">MSSRYFSPVEDTVSWTLRAVFPFAVGAFATYKFSLIMEDDIYTRILQAQDEQHWIFPDQDNTSVDTTIEK</sequence>
<keyword evidence="1" id="KW-1133">Transmembrane helix</keyword>
<name>A0ABR0FQS4_9PEZI</name>
<dbReference type="GeneID" id="87891499"/>
<keyword evidence="1" id="KW-0812">Transmembrane</keyword>
<keyword evidence="1" id="KW-0472">Membrane</keyword>
<dbReference type="EMBL" id="JAFFGZ010000004">
    <property type="protein sequence ID" value="KAK4646219.1"/>
    <property type="molecule type" value="Genomic_DNA"/>
</dbReference>
<accession>A0ABR0FQS4</accession>
<feature type="transmembrane region" description="Helical" evidence="1">
    <location>
        <begin position="12"/>
        <end position="31"/>
    </location>
</feature>
<keyword evidence="3" id="KW-1185">Reference proteome</keyword>
<dbReference type="RefSeq" id="XP_062735195.1">
    <property type="nucleotide sequence ID" value="XM_062872352.1"/>
</dbReference>
<evidence type="ECO:0000313" key="2">
    <source>
        <dbReference type="EMBL" id="KAK4646219.1"/>
    </source>
</evidence>
<comment type="caution">
    <text evidence="2">The sequence shown here is derived from an EMBL/GenBank/DDBJ whole genome shotgun (WGS) entry which is preliminary data.</text>
</comment>
<gene>
    <name evidence="2" type="ORF">QC761_0040540</name>
</gene>
<organism evidence="2 3">
    <name type="scientific">Podospora bellae-mahoneyi</name>
    <dbReference type="NCBI Taxonomy" id="2093777"/>
    <lineage>
        <taxon>Eukaryota</taxon>
        <taxon>Fungi</taxon>
        <taxon>Dikarya</taxon>
        <taxon>Ascomycota</taxon>
        <taxon>Pezizomycotina</taxon>
        <taxon>Sordariomycetes</taxon>
        <taxon>Sordariomycetidae</taxon>
        <taxon>Sordariales</taxon>
        <taxon>Podosporaceae</taxon>
        <taxon>Podospora</taxon>
    </lineage>
</organism>
<protein>
    <submittedName>
        <fullName evidence="2">Uncharacterized protein</fullName>
    </submittedName>
</protein>
<evidence type="ECO:0000313" key="3">
    <source>
        <dbReference type="Proteomes" id="UP001322138"/>
    </source>
</evidence>
<evidence type="ECO:0000256" key="1">
    <source>
        <dbReference type="SAM" id="Phobius"/>
    </source>
</evidence>
<dbReference type="Proteomes" id="UP001322138">
    <property type="component" value="Unassembled WGS sequence"/>
</dbReference>
<proteinExistence type="predicted"/>
<reference evidence="2 3" key="1">
    <citation type="journal article" date="2023" name="bioRxiv">
        <title>High-quality genome assemblies of four members of thePodospora anserinaspecies complex.</title>
        <authorList>
            <person name="Ament-Velasquez S.L."/>
            <person name="Vogan A.A."/>
            <person name="Wallerman O."/>
            <person name="Hartmann F."/>
            <person name="Gautier V."/>
            <person name="Silar P."/>
            <person name="Giraud T."/>
            <person name="Johannesson H."/>
        </authorList>
    </citation>
    <scope>NUCLEOTIDE SEQUENCE [LARGE SCALE GENOMIC DNA]</scope>
    <source>
        <strain evidence="2 3">CBS 112042</strain>
    </source>
</reference>